<dbReference type="RefSeq" id="WP_344884567.1">
    <property type="nucleotide sequence ID" value="NZ_BAABCJ010000005.1"/>
</dbReference>
<evidence type="ECO:0000313" key="2">
    <source>
        <dbReference type="Proteomes" id="UP001501536"/>
    </source>
</evidence>
<comment type="caution">
    <text evidence="1">The sequence shown here is derived from an EMBL/GenBank/DDBJ whole genome shotgun (WGS) entry which is preliminary data.</text>
</comment>
<accession>A0ABP7DSG6</accession>
<proteinExistence type="predicted"/>
<name>A0ABP7DSG6_9MICC</name>
<evidence type="ECO:0000313" key="1">
    <source>
        <dbReference type="EMBL" id="GAA3708545.1"/>
    </source>
</evidence>
<dbReference type="Proteomes" id="UP001501536">
    <property type="component" value="Unassembled WGS sequence"/>
</dbReference>
<reference evidence="2" key="1">
    <citation type="journal article" date="2019" name="Int. J. Syst. Evol. Microbiol.">
        <title>The Global Catalogue of Microorganisms (GCM) 10K type strain sequencing project: providing services to taxonomists for standard genome sequencing and annotation.</title>
        <authorList>
            <consortium name="The Broad Institute Genomics Platform"/>
            <consortium name="The Broad Institute Genome Sequencing Center for Infectious Disease"/>
            <person name="Wu L."/>
            <person name="Ma J."/>
        </authorList>
    </citation>
    <scope>NUCLEOTIDE SEQUENCE [LARGE SCALE GENOMIC DNA]</scope>
    <source>
        <strain evidence="2">JCM 16961</strain>
    </source>
</reference>
<gene>
    <name evidence="1" type="ORF">GCM10022377_22930</name>
</gene>
<keyword evidence="2" id="KW-1185">Reference proteome</keyword>
<sequence length="56" mass="6109">MVSSTEFPQPQQYSAAMQKSFIATWLLSLLLGHRSLFAGPSVLSIQADGAWTLAVR</sequence>
<organism evidence="1 2">
    <name type="scientific">Zhihengliuella alba</name>
    <dbReference type="NCBI Taxonomy" id="547018"/>
    <lineage>
        <taxon>Bacteria</taxon>
        <taxon>Bacillati</taxon>
        <taxon>Actinomycetota</taxon>
        <taxon>Actinomycetes</taxon>
        <taxon>Micrococcales</taxon>
        <taxon>Micrococcaceae</taxon>
        <taxon>Zhihengliuella</taxon>
    </lineage>
</organism>
<dbReference type="EMBL" id="BAABCJ010000005">
    <property type="protein sequence ID" value="GAA3708545.1"/>
    <property type="molecule type" value="Genomic_DNA"/>
</dbReference>
<protein>
    <submittedName>
        <fullName evidence="1">Uncharacterized protein</fullName>
    </submittedName>
</protein>